<dbReference type="EMBL" id="VSWD01000002">
    <property type="protein sequence ID" value="KAK3106846.1"/>
    <property type="molecule type" value="Genomic_DNA"/>
</dbReference>
<keyword evidence="4" id="KW-1185">Reference proteome</keyword>
<sequence length="356" mass="40522">MERDNLSMRQQIFMIFIHYDWTVERKPPFDFQPKPKKPPPPSTVPGAKTMNKPPEKPPEPVQKPLSKPAEPVQKLLSKPEKSPEPAVPEQTHTDKLGHHDKHKKKDHPTDTDKQTPPALPGKKPVLPPPVGKKPTKPDPPRPSSMHEAKVDEDHHTDSKLMSHSMIEGLENKSNDKKGFEALEPSTEKLRHLTANRAKGPINKRPPSTVIFNNEEERNGDVKDSHWIKEEKERHTKKLPTPPVADIKEEAQPVKEKPSTAPSRPPEPTIAPAVFQSAIEELRKELRELKANTVSKAAFEELKSENEKLKQDVETLKSSYSKKIRDLTNEVDDEKKIRLNTQVEIERIRKLVNESHV</sequence>
<reference evidence="3" key="1">
    <citation type="submission" date="2019-08" db="EMBL/GenBank/DDBJ databases">
        <title>The improved chromosome-level genome for the pearl oyster Pinctada fucata martensii using PacBio sequencing and Hi-C.</title>
        <authorList>
            <person name="Zheng Z."/>
        </authorList>
    </citation>
    <scope>NUCLEOTIDE SEQUENCE</scope>
    <source>
        <strain evidence="3">ZZ-2019</strain>
        <tissue evidence="3">Adductor muscle</tissue>
    </source>
</reference>
<name>A0AA89C2Y9_PINIB</name>
<evidence type="ECO:0000313" key="4">
    <source>
        <dbReference type="Proteomes" id="UP001186944"/>
    </source>
</evidence>
<feature type="compositionally biased region" description="Basic and acidic residues" evidence="2">
    <location>
        <begin position="245"/>
        <end position="257"/>
    </location>
</feature>
<evidence type="ECO:0000256" key="2">
    <source>
        <dbReference type="SAM" id="MobiDB-lite"/>
    </source>
</evidence>
<gene>
    <name evidence="3" type="ORF">FSP39_001092</name>
</gene>
<protein>
    <submittedName>
        <fullName evidence="3">Uncharacterized protein</fullName>
    </submittedName>
</protein>
<feature type="region of interest" description="Disordered" evidence="2">
    <location>
        <begin position="26"/>
        <end position="269"/>
    </location>
</feature>
<evidence type="ECO:0000256" key="1">
    <source>
        <dbReference type="SAM" id="Coils"/>
    </source>
</evidence>
<feature type="compositionally biased region" description="Basic and acidic residues" evidence="2">
    <location>
        <begin position="135"/>
        <end position="160"/>
    </location>
</feature>
<feature type="coiled-coil region" evidence="1">
    <location>
        <begin position="291"/>
        <end position="329"/>
    </location>
</feature>
<evidence type="ECO:0000313" key="3">
    <source>
        <dbReference type="EMBL" id="KAK3106846.1"/>
    </source>
</evidence>
<keyword evidence="1" id="KW-0175">Coiled coil</keyword>
<feature type="compositionally biased region" description="Basic and acidic residues" evidence="2">
    <location>
        <begin position="169"/>
        <end position="190"/>
    </location>
</feature>
<feature type="compositionally biased region" description="Low complexity" evidence="2">
    <location>
        <begin position="114"/>
        <end position="124"/>
    </location>
</feature>
<organism evidence="3 4">
    <name type="scientific">Pinctada imbricata</name>
    <name type="common">Atlantic pearl-oyster</name>
    <name type="synonym">Pinctada martensii</name>
    <dbReference type="NCBI Taxonomy" id="66713"/>
    <lineage>
        <taxon>Eukaryota</taxon>
        <taxon>Metazoa</taxon>
        <taxon>Spiralia</taxon>
        <taxon>Lophotrochozoa</taxon>
        <taxon>Mollusca</taxon>
        <taxon>Bivalvia</taxon>
        <taxon>Autobranchia</taxon>
        <taxon>Pteriomorphia</taxon>
        <taxon>Pterioida</taxon>
        <taxon>Pterioidea</taxon>
        <taxon>Pteriidae</taxon>
        <taxon>Pinctada</taxon>
    </lineage>
</organism>
<proteinExistence type="predicted"/>
<comment type="caution">
    <text evidence="3">The sequence shown here is derived from an EMBL/GenBank/DDBJ whole genome shotgun (WGS) entry which is preliminary data.</text>
</comment>
<dbReference type="AlphaFoldDB" id="A0AA89C2Y9"/>
<accession>A0AA89C2Y9</accession>
<dbReference type="Proteomes" id="UP001186944">
    <property type="component" value="Unassembled WGS sequence"/>
</dbReference>
<feature type="compositionally biased region" description="Basic and acidic residues" evidence="2">
    <location>
        <begin position="214"/>
        <end position="233"/>
    </location>
</feature>